<dbReference type="SFLD" id="SFLDG01138">
    <property type="entry name" value="C1.6.2:_Deoxy-d-mannose-octulo"/>
    <property type="match status" value="1"/>
</dbReference>
<dbReference type="InterPro" id="IPR023214">
    <property type="entry name" value="HAD_sf"/>
</dbReference>
<comment type="subunit">
    <text evidence="4">Homotetramer.</text>
</comment>
<protein>
    <recommendedName>
        <fullName evidence="6">3-deoxy-D-manno-octulosonate 8-phosphate phosphatase KdsC</fullName>
        <ecNumber evidence="5">3.1.3.45</ecNumber>
    </recommendedName>
    <alternativeName>
        <fullName evidence="11">KDO 8-P phosphatase</fullName>
    </alternativeName>
</protein>
<comment type="catalytic activity">
    <reaction evidence="1">
        <text>3-deoxy-alpha-D-manno-2-octulosonate-8-phosphate + H2O = 3-deoxy-alpha-D-manno-oct-2-ulosonate + phosphate</text>
        <dbReference type="Rhea" id="RHEA:11500"/>
        <dbReference type="ChEBI" id="CHEBI:15377"/>
        <dbReference type="ChEBI" id="CHEBI:43474"/>
        <dbReference type="ChEBI" id="CHEBI:85985"/>
        <dbReference type="ChEBI" id="CHEBI:85986"/>
        <dbReference type="EC" id="3.1.3.45"/>
    </reaction>
</comment>
<evidence type="ECO:0000256" key="5">
    <source>
        <dbReference type="ARBA" id="ARBA00013066"/>
    </source>
</evidence>
<evidence type="ECO:0000256" key="11">
    <source>
        <dbReference type="ARBA" id="ARBA00031051"/>
    </source>
</evidence>
<dbReference type="EMBL" id="UAWL01000006">
    <property type="protein sequence ID" value="SQB98488.1"/>
    <property type="molecule type" value="Genomic_DNA"/>
</dbReference>
<dbReference type="EC" id="3.1.3.45" evidence="5"/>
<comment type="similarity">
    <text evidence="3">Belongs to the KdsC family.</text>
</comment>
<dbReference type="InterPro" id="IPR050793">
    <property type="entry name" value="CMP-NeuNAc_synthase"/>
</dbReference>
<organism evidence="13 14">
    <name type="scientific">Helicobacter fennelliae</name>
    <dbReference type="NCBI Taxonomy" id="215"/>
    <lineage>
        <taxon>Bacteria</taxon>
        <taxon>Pseudomonadati</taxon>
        <taxon>Campylobacterota</taxon>
        <taxon>Epsilonproteobacteria</taxon>
        <taxon>Campylobacterales</taxon>
        <taxon>Helicobacteraceae</taxon>
        <taxon>Helicobacter</taxon>
    </lineage>
</organism>
<dbReference type="PANTHER" id="PTHR21485:SF6">
    <property type="entry name" value="N-ACYLNEURAMINATE CYTIDYLYLTRANSFERASE-RELATED"/>
    <property type="match status" value="1"/>
</dbReference>
<evidence type="ECO:0000256" key="3">
    <source>
        <dbReference type="ARBA" id="ARBA00005893"/>
    </source>
</evidence>
<dbReference type="GO" id="GO:0009103">
    <property type="term" value="P:lipopolysaccharide biosynthetic process"/>
    <property type="evidence" value="ECO:0007669"/>
    <property type="project" value="UniProtKB-KW"/>
</dbReference>
<dbReference type="GO" id="GO:0008781">
    <property type="term" value="F:N-acylneuraminate cytidylyltransferase activity"/>
    <property type="evidence" value="ECO:0007669"/>
    <property type="project" value="TreeGrafter"/>
</dbReference>
<evidence type="ECO:0000256" key="7">
    <source>
        <dbReference type="ARBA" id="ARBA00022723"/>
    </source>
</evidence>
<keyword evidence="8 13" id="KW-0378">Hydrolase</keyword>
<dbReference type="NCBIfam" id="TIGR01670">
    <property type="entry name" value="KdsC-phosphatas"/>
    <property type="match status" value="1"/>
</dbReference>
<evidence type="ECO:0000256" key="10">
    <source>
        <dbReference type="ARBA" id="ARBA00022985"/>
    </source>
</evidence>
<dbReference type="Gene3D" id="3.40.50.1000">
    <property type="entry name" value="HAD superfamily/HAD-like"/>
    <property type="match status" value="1"/>
</dbReference>
<dbReference type="InterPro" id="IPR010023">
    <property type="entry name" value="KdsC_fam"/>
</dbReference>
<evidence type="ECO:0000313" key="14">
    <source>
        <dbReference type="Proteomes" id="UP000250166"/>
    </source>
</evidence>
<keyword evidence="9 12" id="KW-0460">Magnesium</keyword>
<evidence type="ECO:0000256" key="2">
    <source>
        <dbReference type="ARBA" id="ARBA00001946"/>
    </source>
</evidence>
<accession>A0A2X3AZX7</accession>
<keyword evidence="10" id="KW-0448">Lipopolysaccharide biosynthesis</keyword>
<dbReference type="AlphaFoldDB" id="A0A2X3AZX7"/>
<keyword evidence="7 12" id="KW-0479">Metal-binding</keyword>
<evidence type="ECO:0000256" key="9">
    <source>
        <dbReference type="ARBA" id="ARBA00022842"/>
    </source>
</evidence>
<reference evidence="13 14" key="1">
    <citation type="submission" date="2018-06" db="EMBL/GenBank/DDBJ databases">
        <authorList>
            <consortium name="Pathogen Informatics"/>
            <person name="Doyle S."/>
        </authorList>
    </citation>
    <scope>NUCLEOTIDE SEQUENCE [LARGE SCALE GENOMIC DNA]</scope>
    <source>
        <strain evidence="13 14">NCTC13102</strain>
    </source>
</reference>
<dbReference type="RefSeq" id="WP_023948927.1">
    <property type="nucleotide sequence ID" value="NZ_JAERIV010000003.1"/>
</dbReference>
<dbReference type="SFLD" id="SFLDS00003">
    <property type="entry name" value="Haloacid_Dehalogenase"/>
    <property type="match status" value="1"/>
</dbReference>
<dbReference type="SUPFAM" id="SSF56784">
    <property type="entry name" value="HAD-like"/>
    <property type="match status" value="1"/>
</dbReference>
<proteinExistence type="inferred from homology"/>
<dbReference type="SFLD" id="SFLDG01136">
    <property type="entry name" value="C1.6:_Phosphoserine_Phosphatas"/>
    <property type="match status" value="1"/>
</dbReference>
<evidence type="ECO:0000256" key="6">
    <source>
        <dbReference type="ARBA" id="ARBA00020092"/>
    </source>
</evidence>
<sequence>MIKLLLLDVDGTLTDGKIIFLESEGRAYEGKSFNIQDGLGIVTWLKMGREIAIISGRESKSVQMRAKDLGITRVFMGVGDKSNIARNIISGLGLKKEEVACIGDDLNDLGMFKEAGLRFAPSSANAYLKQKADFVLNHAGGDGAVREMIDFIINKSQDDLKEFLSFYEAH</sequence>
<dbReference type="FunFam" id="3.40.50.1000:FF:000029">
    <property type="entry name" value="3-deoxy-D-manno-octulosonate 8-phosphate phosphatase KdsC"/>
    <property type="match status" value="1"/>
</dbReference>
<dbReference type="Pfam" id="PF08282">
    <property type="entry name" value="Hydrolase_3"/>
    <property type="match status" value="1"/>
</dbReference>
<dbReference type="PANTHER" id="PTHR21485">
    <property type="entry name" value="HAD SUPERFAMILY MEMBERS CMAS AND KDSC"/>
    <property type="match status" value="1"/>
</dbReference>
<feature type="binding site" evidence="12">
    <location>
        <position position="104"/>
    </location>
    <ligand>
        <name>Mg(2+)</name>
        <dbReference type="ChEBI" id="CHEBI:18420"/>
    </ligand>
</feature>
<name>A0A2X3AZX7_9HELI</name>
<dbReference type="CDD" id="cd01630">
    <property type="entry name" value="HAD_KDO-like"/>
    <property type="match status" value="1"/>
</dbReference>
<evidence type="ECO:0000256" key="1">
    <source>
        <dbReference type="ARBA" id="ARBA00000898"/>
    </source>
</evidence>
<dbReference type="Proteomes" id="UP000250166">
    <property type="component" value="Unassembled WGS sequence"/>
</dbReference>
<feature type="binding site" evidence="12">
    <location>
        <position position="10"/>
    </location>
    <ligand>
        <name>substrate</name>
    </ligand>
</feature>
<dbReference type="GO" id="GO:0046872">
    <property type="term" value="F:metal ion binding"/>
    <property type="evidence" value="ECO:0007669"/>
    <property type="project" value="UniProtKB-KW"/>
</dbReference>
<evidence type="ECO:0000256" key="4">
    <source>
        <dbReference type="ARBA" id="ARBA00011881"/>
    </source>
</evidence>
<dbReference type="GO" id="GO:0019143">
    <property type="term" value="F:3-deoxy-manno-octulosonate-8-phosphatase activity"/>
    <property type="evidence" value="ECO:0007669"/>
    <property type="project" value="UniProtKB-EC"/>
</dbReference>
<feature type="binding site" evidence="12">
    <location>
        <position position="8"/>
    </location>
    <ligand>
        <name>Mg(2+)</name>
        <dbReference type="ChEBI" id="CHEBI:18420"/>
    </ligand>
</feature>
<gene>
    <name evidence="13" type="primary">kdsC</name>
    <name evidence="13" type="ORF">NCTC13102_00947</name>
</gene>
<evidence type="ECO:0000313" key="13">
    <source>
        <dbReference type="EMBL" id="SQB98488.1"/>
    </source>
</evidence>
<evidence type="ECO:0000256" key="8">
    <source>
        <dbReference type="ARBA" id="ARBA00022801"/>
    </source>
</evidence>
<dbReference type="PIRSF" id="PIRSF006118">
    <property type="entry name" value="KDO8-P_Ptase"/>
    <property type="match status" value="1"/>
</dbReference>
<dbReference type="InterPro" id="IPR036412">
    <property type="entry name" value="HAD-like_sf"/>
</dbReference>
<evidence type="ECO:0000256" key="12">
    <source>
        <dbReference type="PIRSR" id="PIRSR006118-2"/>
    </source>
</evidence>
<comment type="cofactor">
    <cofactor evidence="2 12">
        <name>Mg(2+)</name>
        <dbReference type="ChEBI" id="CHEBI:18420"/>
    </cofactor>
</comment>